<dbReference type="PANTHER" id="PTHR43265:SF1">
    <property type="entry name" value="ESTERASE ESTD"/>
    <property type="match status" value="1"/>
</dbReference>
<dbReference type="SUPFAM" id="SSF53474">
    <property type="entry name" value="alpha/beta-Hydrolases"/>
    <property type="match status" value="1"/>
</dbReference>
<reference evidence="1 2" key="1">
    <citation type="submission" date="2019-02" db="EMBL/GenBank/DDBJ databases">
        <title>Genome sequence of the sea-ice species Brumimicrobium glaciale.</title>
        <authorList>
            <person name="Bowman J.P."/>
        </authorList>
    </citation>
    <scope>NUCLEOTIDE SEQUENCE [LARGE SCALE GENOMIC DNA]</scope>
    <source>
        <strain evidence="1 2">IC156</strain>
    </source>
</reference>
<protein>
    <recommendedName>
        <fullName evidence="3">Alpha/beta hydrolase</fullName>
    </recommendedName>
</protein>
<sequence length="351" mass="40524">MKQFSIGTYQIYLVLLILILNSNIHAQKSYSINDEIFTEQTIPFSDENNISYLINSSKFDKNKPTAIYFNGSLPVPLIIELNNGGLMMIPFSYFDFSKFLDRFNLILVSKPIIPVYAKESNLVNSEYVPDITQPELMDSNFMKSNNLHYLGKRGDYLVNWLVKNKVINSERILTIGHSQGGLEAARVASLNKYVTDVVMLASAPYGRTQHVANDFYLKYLQGEIDFETYQKYQSEMHKYIREEKTRKENMKSGDILKENILSFEEHSFKDMLSTKANILYVSGTKDIAGLYADQVVIDAILYGKNNIQAKLYKNAEHSFFKVESTGEINYEIDYWDEVFDDVLEWFNGNDE</sequence>
<gene>
    <name evidence="1" type="ORF">ERX46_00115</name>
</gene>
<dbReference type="PANTHER" id="PTHR43265">
    <property type="entry name" value="ESTERASE ESTD"/>
    <property type="match status" value="1"/>
</dbReference>
<dbReference type="InterPro" id="IPR029058">
    <property type="entry name" value="AB_hydrolase_fold"/>
</dbReference>
<comment type="caution">
    <text evidence="1">The sequence shown here is derived from an EMBL/GenBank/DDBJ whole genome shotgun (WGS) entry which is preliminary data.</text>
</comment>
<evidence type="ECO:0000313" key="1">
    <source>
        <dbReference type="EMBL" id="RYM35430.1"/>
    </source>
</evidence>
<dbReference type="Gene3D" id="3.40.50.1820">
    <property type="entry name" value="alpha/beta hydrolase"/>
    <property type="match status" value="1"/>
</dbReference>
<proteinExistence type="predicted"/>
<evidence type="ECO:0000313" key="2">
    <source>
        <dbReference type="Proteomes" id="UP000293952"/>
    </source>
</evidence>
<dbReference type="Proteomes" id="UP000293952">
    <property type="component" value="Unassembled WGS sequence"/>
</dbReference>
<dbReference type="InterPro" id="IPR053145">
    <property type="entry name" value="AB_hydrolase_Est10"/>
</dbReference>
<organism evidence="1 2">
    <name type="scientific">Brumimicrobium glaciale</name>
    <dbReference type="NCBI Taxonomy" id="200475"/>
    <lineage>
        <taxon>Bacteria</taxon>
        <taxon>Pseudomonadati</taxon>
        <taxon>Bacteroidota</taxon>
        <taxon>Flavobacteriia</taxon>
        <taxon>Flavobacteriales</taxon>
        <taxon>Crocinitomicaceae</taxon>
        <taxon>Brumimicrobium</taxon>
    </lineage>
</organism>
<name>A0A4Q4KPL4_9FLAO</name>
<dbReference type="OrthoDB" id="1118238at2"/>
<dbReference type="AlphaFoldDB" id="A0A4Q4KPL4"/>
<dbReference type="EMBL" id="SETE01000001">
    <property type="protein sequence ID" value="RYM35430.1"/>
    <property type="molecule type" value="Genomic_DNA"/>
</dbReference>
<accession>A0A4Q4KPL4</accession>
<dbReference type="RefSeq" id="WP_130091797.1">
    <property type="nucleotide sequence ID" value="NZ_SETE01000001.1"/>
</dbReference>
<evidence type="ECO:0008006" key="3">
    <source>
        <dbReference type="Google" id="ProtNLM"/>
    </source>
</evidence>
<keyword evidence="2" id="KW-1185">Reference proteome</keyword>
<dbReference type="GO" id="GO:0052689">
    <property type="term" value="F:carboxylic ester hydrolase activity"/>
    <property type="evidence" value="ECO:0007669"/>
    <property type="project" value="TreeGrafter"/>
</dbReference>